<dbReference type="PANTHER" id="PTHR43420:SF47">
    <property type="entry name" value="N-ACETYLTRANSFERASE DOMAIN-CONTAINING PROTEIN"/>
    <property type="match status" value="1"/>
</dbReference>
<name>A0ABV1E3B1_9FIRM</name>
<comment type="caution">
    <text evidence="4">The sequence shown here is derived from an EMBL/GenBank/DDBJ whole genome shotgun (WGS) entry which is preliminary data.</text>
</comment>
<organism evidence="4 5">
    <name type="scientific">Solibaculum intestinale</name>
    <dbReference type="NCBI Taxonomy" id="3133165"/>
    <lineage>
        <taxon>Bacteria</taxon>
        <taxon>Bacillati</taxon>
        <taxon>Bacillota</taxon>
        <taxon>Clostridia</taxon>
        <taxon>Eubacteriales</taxon>
        <taxon>Oscillospiraceae</taxon>
        <taxon>Solibaculum</taxon>
    </lineage>
</organism>
<protein>
    <submittedName>
        <fullName evidence="4">GNAT family N-acetyltransferase</fullName>
    </submittedName>
</protein>
<evidence type="ECO:0000256" key="1">
    <source>
        <dbReference type="ARBA" id="ARBA00022679"/>
    </source>
</evidence>
<dbReference type="InterPro" id="IPR050680">
    <property type="entry name" value="YpeA/RimI_acetyltransf"/>
</dbReference>
<accession>A0ABV1E3B1</accession>
<reference evidence="4 5" key="1">
    <citation type="submission" date="2024-03" db="EMBL/GenBank/DDBJ databases">
        <title>Human intestinal bacterial collection.</title>
        <authorList>
            <person name="Pauvert C."/>
            <person name="Hitch T.C.A."/>
            <person name="Clavel T."/>
        </authorList>
    </citation>
    <scope>NUCLEOTIDE SEQUENCE [LARGE SCALE GENOMIC DNA]</scope>
    <source>
        <strain evidence="4 5">CLA-JM-H44</strain>
    </source>
</reference>
<evidence type="ECO:0000259" key="3">
    <source>
        <dbReference type="PROSITE" id="PS51186"/>
    </source>
</evidence>
<evidence type="ECO:0000313" key="5">
    <source>
        <dbReference type="Proteomes" id="UP001489509"/>
    </source>
</evidence>
<dbReference type="InterPro" id="IPR000182">
    <property type="entry name" value="GNAT_dom"/>
</dbReference>
<dbReference type="Gene3D" id="3.40.630.30">
    <property type="match status" value="1"/>
</dbReference>
<keyword evidence="2" id="KW-0012">Acyltransferase</keyword>
<dbReference type="CDD" id="cd04301">
    <property type="entry name" value="NAT_SF"/>
    <property type="match status" value="1"/>
</dbReference>
<keyword evidence="5" id="KW-1185">Reference proteome</keyword>
<proteinExistence type="predicted"/>
<sequence>MLWETSGRFVDLSYKWIEGVNIMEKFTLEEVKTDEQIEALAALAKEIWTEHFTPMLEKGQVEYMLEKFQSPGPIREQLQEGYQYYFLKLDGELAGYTGFHAEEESLFLSKIYVRKAMRGKKIAKQAIEYMISLCRERHLHKIWLTVNRNNSIAIAAYEKMGFTKAYMKKADIGNGFYMDDYIMEKKLYA</sequence>
<dbReference type="Pfam" id="PF00583">
    <property type="entry name" value="Acetyltransf_1"/>
    <property type="match status" value="1"/>
</dbReference>
<evidence type="ECO:0000313" key="4">
    <source>
        <dbReference type="EMBL" id="MEQ2441777.1"/>
    </source>
</evidence>
<evidence type="ECO:0000256" key="2">
    <source>
        <dbReference type="ARBA" id="ARBA00023315"/>
    </source>
</evidence>
<feature type="domain" description="N-acetyltransferase" evidence="3">
    <location>
        <begin position="26"/>
        <end position="188"/>
    </location>
</feature>
<dbReference type="Proteomes" id="UP001489509">
    <property type="component" value="Unassembled WGS sequence"/>
</dbReference>
<dbReference type="PANTHER" id="PTHR43420">
    <property type="entry name" value="ACETYLTRANSFERASE"/>
    <property type="match status" value="1"/>
</dbReference>
<keyword evidence="1" id="KW-0808">Transferase</keyword>
<dbReference type="EMBL" id="JBBMFD010000044">
    <property type="protein sequence ID" value="MEQ2441777.1"/>
    <property type="molecule type" value="Genomic_DNA"/>
</dbReference>
<dbReference type="InterPro" id="IPR016181">
    <property type="entry name" value="Acyl_CoA_acyltransferase"/>
</dbReference>
<dbReference type="PROSITE" id="PS51186">
    <property type="entry name" value="GNAT"/>
    <property type="match status" value="1"/>
</dbReference>
<dbReference type="SUPFAM" id="SSF55729">
    <property type="entry name" value="Acyl-CoA N-acyltransferases (Nat)"/>
    <property type="match status" value="1"/>
</dbReference>
<dbReference type="RefSeq" id="WP_349221086.1">
    <property type="nucleotide sequence ID" value="NZ_JBBMFD010000044.1"/>
</dbReference>
<gene>
    <name evidence="4" type="ORF">WMO26_13140</name>
</gene>